<accession>A0ABS4TUC2</accession>
<comment type="caution">
    <text evidence="10">The sequence shown here is derived from an EMBL/GenBank/DDBJ whole genome shotgun (WGS) entry which is preliminary data.</text>
</comment>
<dbReference type="InterPro" id="IPR005479">
    <property type="entry name" value="CPAse_ATP-bd"/>
</dbReference>
<dbReference type="InterPro" id="IPR011054">
    <property type="entry name" value="Rudment_hybrid_motif"/>
</dbReference>
<dbReference type="SUPFAM" id="SSF56059">
    <property type="entry name" value="Glutathione synthetase ATP-binding domain-like"/>
    <property type="match status" value="1"/>
</dbReference>
<evidence type="ECO:0000256" key="7">
    <source>
        <dbReference type="PROSITE-ProRule" id="PRU00409"/>
    </source>
</evidence>
<dbReference type="GO" id="GO:0004075">
    <property type="term" value="F:biotin carboxylase activity"/>
    <property type="evidence" value="ECO:0007669"/>
    <property type="project" value="UniProtKB-EC"/>
</dbReference>
<dbReference type="Gene3D" id="3.30.470.20">
    <property type="entry name" value="ATP-grasp fold, B domain"/>
    <property type="match status" value="1"/>
</dbReference>
<keyword evidence="11" id="KW-1185">Reference proteome</keyword>
<dbReference type="EC" id="6.3.4.14" evidence="2"/>
<evidence type="ECO:0000259" key="9">
    <source>
        <dbReference type="PROSITE" id="PS50979"/>
    </source>
</evidence>
<dbReference type="InterPro" id="IPR011764">
    <property type="entry name" value="Biotin_carboxylation_dom"/>
</dbReference>
<evidence type="ECO:0000259" key="8">
    <source>
        <dbReference type="PROSITE" id="PS50975"/>
    </source>
</evidence>
<evidence type="ECO:0000256" key="4">
    <source>
        <dbReference type="ARBA" id="ARBA00022741"/>
    </source>
</evidence>
<evidence type="ECO:0000313" key="11">
    <source>
        <dbReference type="Proteomes" id="UP001519332"/>
    </source>
</evidence>
<evidence type="ECO:0000256" key="6">
    <source>
        <dbReference type="ARBA" id="ARBA00048600"/>
    </source>
</evidence>
<keyword evidence="3 10" id="KW-0436">Ligase</keyword>
<dbReference type="SUPFAM" id="SSF52440">
    <property type="entry name" value="PreATP-grasp domain"/>
    <property type="match status" value="1"/>
</dbReference>
<dbReference type="Pfam" id="PF00289">
    <property type="entry name" value="Biotin_carb_N"/>
    <property type="match status" value="1"/>
</dbReference>
<evidence type="ECO:0000256" key="2">
    <source>
        <dbReference type="ARBA" id="ARBA00013263"/>
    </source>
</evidence>
<comment type="catalytic activity">
    <reaction evidence="6">
        <text>N(6)-biotinyl-L-lysyl-[protein] + hydrogencarbonate + ATP = N(6)-carboxybiotinyl-L-lysyl-[protein] + ADP + phosphate + H(+)</text>
        <dbReference type="Rhea" id="RHEA:13501"/>
        <dbReference type="Rhea" id="RHEA-COMP:10505"/>
        <dbReference type="Rhea" id="RHEA-COMP:10506"/>
        <dbReference type="ChEBI" id="CHEBI:15378"/>
        <dbReference type="ChEBI" id="CHEBI:17544"/>
        <dbReference type="ChEBI" id="CHEBI:30616"/>
        <dbReference type="ChEBI" id="CHEBI:43474"/>
        <dbReference type="ChEBI" id="CHEBI:83144"/>
        <dbReference type="ChEBI" id="CHEBI:83145"/>
        <dbReference type="ChEBI" id="CHEBI:456216"/>
        <dbReference type="EC" id="6.3.4.14"/>
    </reaction>
</comment>
<evidence type="ECO:0000256" key="1">
    <source>
        <dbReference type="ARBA" id="ARBA00003761"/>
    </source>
</evidence>
<dbReference type="SUPFAM" id="SSF51246">
    <property type="entry name" value="Rudiment single hybrid motif"/>
    <property type="match status" value="1"/>
</dbReference>
<comment type="function">
    <text evidence="1">This protein is a component of the acetyl coenzyme A carboxylase complex; first, biotin carboxylase catalyzes the carboxylation of the carrier protein and then the transcarboxylase transfers the carboxyl group to form malonyl-CoA.</text>
</comment>
<dbReference type="Pfam" id="PF02785">
    <property type="entry name" value="Biotin_carb_C"/>
    <property type="match status" value="1"/>
</dbReference>
<dbReference type="PANTHER" id="PTHR48095:SF2">
    <property type="entry name" value="BIOTIN CARBOXYLASE, CHLOROPLASTIC"/>
    <property type="match status" value="1"/>
</dbReference>
<keyword evidence="5 7" id="KW-0067">ATP-binding</keyword>
<sequence>MPLAAAYADPGKPLFDKVLVANRGEIALRVVRTCQEMGIRSVVVYSTADRDSAAVLAADEAVQIGPGAPRRSYLYPPMIIEAALRTGAQAIHPGYGFLSEDPDFAEICARSGLVFIGPRPEVMTRLGDKVLARELMSEVGLPVVPGSARVVSDPAEVLATVKRIGLPVIIKASAGGGGRGMSVVRDWDELLPAFRATRAAARAVFGDERVYLERFWERARHVEVQVLADGHGNVVHLGERDCSVQRRHQKLVEESPAPGLAPEMRARLTDAAVQGASAAGYTGAGTFEFLVNGDQAAFIEVNCRIQVEHPVTEMVTGIDLVREQIRVAAGLPLSVSQQSVRMCGVAVECRVNAEDPSRDFAPCPGELTEFVPPGGPFVRVDTHAYPGWSVPPHYDSLLAKVIVWAPDREQALCRMNRALREFRIGGRGIRTTRDLLRDVLAHPAFRAGEHGTALLRQLDEMNDLAMR</sequence>
<gene>
    <name evidence="10" type="ORF">JOF56_007945</name>
</gene>
<evidence type="ECO:0000256" key="5">
    <source>
        <dbReference type="ARBA" id="ARBA00022840"/>
    </source>
</evidence>
<dbReference type="InterPro" id="IPR051602">
    <property type="entry name" value="ACC_Biotin_Carboxylase"/>
</dbReference>
<organism evidence="10 11">
    <name type="scientific">Kibdelosporangium banguiense</name>
    <dbReference type="NCBI Taxonomy" id="1365924"/>
    <lineage>
        <taxon>Bacteria</taxon>
        <taxon>Bacillati</taxon>
        <taxon>Actinomycetota</taxon>
        <taxon>Actinomycetes</taxon>
        <taxon>Pseudonocardiales</taxon>
        <taxon>Pseudonocardiaceae</taxon>
        <taxon>Kibdelosporangium</taxon>
    </lineage>
</organism>
<keyword evidence="4 7" id="KW-0547">Nucleotide-binding</keyword>
<dbReference type="SMART" id="SM00878">
    <property type="entry name" value="Biotin_carb_C"/>
    <property type="match status" value="1"/>
</dbReference>
<evidence type="ECO:0000313" key="10">
    <source>
        <dbReference type="EMBL" id="MBP2327560.1"/>
    </source>
</evidence>
<dbReference type="InterPro" id="IPR005482">
    <property type="entry name" value="Biotin_COase_C"/>
</dbReference>
<proteinExistence type="predicted"/>
<feature type="domain" description="Biotin carboxylation" evidence="9">
    <location>
        <begin position="14"/>
        <end position="460"/>
    </location>
</feature>
<dbReference type="PROSITE" id="PS50979">
    <property type="entry name" value="BC"/>
    <property type="match status" value="1"/>
</dbReference>
<dbReference type="PROSITE" id="PS50975">
    <property type="entry name" value="ATP_GRASP"/>
    <property type="match status" value="1"/>
</dbReference>
<feature type="domain" description="ATP-grasp" evidence="8">
    <location>
        <begin position="133"/>
        <end position="329"/>
    </location>
</feature>
<dbReference type="Proteomes" id="UP001519332">
    <property type="component" value="Unassembled WGS sequence"/>
</dbReference>
<name>A0ABS4TUC2_9PSEU</name>
<dbReference type="NCBIfam" id="NF006367">
    <property type="entry name" value="PRK08591.1"/>
    <property type="match status" value="1"/>
</dbReference>
<dbReference type="PANTHER" id="PTHR48095">
    <property type="entry name" value="PYRUVATE CARBOXYLASE SUBUNIT A"/>
    <property type="match status" value="1"/>
</dbReference>
<dbReference type="EMBL" id="JAGINW010000001">
    <property type="protein sequence ID" value="MBP2327560.1"/>
    <property type="molecule type" value="Genomic_DNA"/>
</dbReference>
<dbReference type="GO" id="GO:0003989">
    <property type="term" value="F:acetyl-CoA carboxylase activity"/>
    <property type="evidence" value="ECO:0007669"/>
    <property type="project" value="UniProtKB-EC"/>
</dbReference>
<dbReference type="Pfam" id="PF02786">
    <property type="entry name" value="CPSase_L_D2"/>
    <property type="match status" value="1"/>
</dbReference>
<reference evidence="10 11" key="1">
    <citation type="submission" date="2021-03" db="EMBL/GenBank/DDBJ databases">
        <title>Sequencing the genomes of 1000 actinobacteria strains.</title>
        <authorList>
            <person name="Klenk H.-P."/>
        </authorList>
    </citation>
    <scope>NUCLEOTIDE SEQUENCE [LARGE SCALE GENOMIC DNA]</scope>
    <source>
        <strain evidence="10 11">DSM 46670</strain>
    </source>
</reference>
<protein>
    <recommendedName>
        <fullName evidence="2">biotin carboxylase</fullName>
        <ecNumber evidence="2">6.3.4.14</ecNumber>
    </recommendedName>
</protein>
<dbReference type="InterPro" id="IPR016185">
    <property type="entry name" value="PreATP-grasp_dom_sf"/>
</dbReference>
<evidence type="ECO:0000256" key="3">
    <source>
        <dbReference type="ARBA" id="ARBA00022598"/>
    </source>
</evidence>
<dbReference type="InterPro" id="IPR011761">
    <property type="entry name" value="ATP-grasp"/>
</dbReference>
<dbReference type="InterPro" id="IPR005481">
    <property type="entry name" value="BC-like_N"/>
</dbReference>